<feature type="domain" description="HTH marR-type" evidence="1">
    <location>
        <begin position="1"/>
        <end position="131"/>
    </location>
</feature>
<dbReference type="SMART" id="SM00347">
    <property type="entry name" value="HTH_MARR"/>
    <property type="match status" value="1"/>
</dbReference>
<keyword evidence="2" id="KW-0238">DNA-binding</keyword>
<gene>
    <name evidence="2" type="ORF">GGQ54_001308</name>
</gene>
<sequence>MSTPLAVDLAIACARLTRLAARLHGEPHGVGRALATLDQFGPMSVGAFAMVDNTSQPTVTKLFQRLEAEGVVERRPDPDDRRSSLIGLTDAGRERLDTLRQNMAAGLDPALDGLDDDQLQTLRRAAVIIRDLADELSPLDRPQAGGTAVR</sequence>
<organism evidence="2 3">
    <name type="scientific">Naumannella cuiyingiana</name>
    <dbReference type="NCBI Taxonomy" id="1347891"/>
    <lineage>
        <taxon>Bacteria</taxon>
        <taxon>Bacillati</taxon>
        <taxon>Actinomycetota</taxon>
        <taxon>Actinomycetes</taxon>
        <taxon>Propionibacteriales</taxon>
        <taxon>Propionibacteriaceae</taxon>
        <taxon>Naumannella</taxon>
    </lineage>
</organism>
<comment type="caution">
    <text evidence="2">The sequence shown here is derived from an EMBL/GenBank/DDBJ whole genome shotgun (WGS) entry which is preliminary data.</text>
</comment>
<dbReference type="Gene3D" id="1.10.10.10">
    <property type="entry name" value="Winged helix-like DNA-binding domain superfamily/Winged helix DNA-binding domain"/>
    <property type="match status" value="1"/>
</dbReference>
<dbReference type="Pfam" id="PF01047">
    <property type="entry name" value="MarR"/>
    <property type="match status" value="1"/>
</dbReference>
<dbReference type="SUPFAM" id="SSF46785">
    <property type="entry name" value="Winged helix' DNA-binding domain"/>
    <property type="match status" value="1"/>
</dbReference>
<dbReference type="PROSITE" id="PS50995">
    <property type="entry name" value="HTH_MARR_2"/>
    <property type="match status" value="1"/>
</dbReference>
<dbReference type="GO" id="GO:0003700">
    <property type="term" value="F:DNA-binding transcription factor activity"/>
    <property type="evidence" value="ECO:0007669"/>
    <property type="project" value="InterPro"/>
</dbReference>
<proteinExistence type="predicted"/>
<dbReference type="RefSeq" id="WP_343045878.1">
    <property type="nucleotide sequence ID" value="NZ_JACBZS010000001.1"/>
</dbReference>
<dbReference type="InterPro" id="IPR052526">
    <property type="entry name" value="HTH-type_Bedaq_tolerance"/>
</dbReference>
<reference evidence="2 3" key="1">
    <citation type="submission" date="2020-07" db="EMBL/GenBank/DDBJ databases">
        <title>Sequencing the genomes of 1000 actinobacteria strains.</title>
        <authorList>
            <person name="Klenk H.-P."/>
        </authorList>
    </citation>
    <scope>NUCLEOTIDE SEQUENCE [LARGE SCALE GENOMIC DNA]</scope>
    <source>
        <strain evidence="2 3">DSM 103164</strain>
    </source>
</reference>
<dbReference type="GO" id="GO:0003677">
    <property type="term" value="F:DNA binding"/>
    <property type="evidence" value="ECO:0007669"/>
    <property type="project" value="UniProtKB-KW"/>
</dbReference>
<dbReference type="InterPro" id="IPR036390">
    <property type="entry name" value="WH_DNA-bd_sf"/>
</dbReference>
<dbReference type="PANTHER" id="PTHR39515:SF2">
    <property type="entry name" value="HTH-TYPE TRANSCRIPTIONAL REGULATOR RV0880"/>
    <property type="match status" value="1"/>
</dbReference>
<dbReference type="InterPro" id="IPR036388">
    <property type="entry name" value="WH-like_DNA-bd_sf"/>
</dbReference>
<name>A0A7Z0D8A0_9ACTN</name>
<keyword evidence="3" id="KW-1185">Reference proteome</keyword>
<protein>
    <submittedName>
        <fullName evidence="2">DNA-binding MarR family transcriptional regulator</fullName>
    </submittedName>
</protein>
<evidence type="ECO:0000313" key="2">
    <source>
        <dbReference type="EMBL" id="NYI70748.1"/>
    </source>
</evidence>
<dbReference type="Proteomes" id="UP000527616">
    <property type="component" value="Unassembled WGS sequence"/>
</dbReference>
<evidence type="ECO:0000313" key="3">
    <source>
        <dbReference type="Proteomes" id="UP000527616"/>
    </source>
</evidence>
<dbReference type="AlphaFoldDB" id="A0A7Z0D8A0"/>
<dbReference type="PANTHER" id="PTHR39515">
    <property type="entry name" value="CONSERVED PROTEIN"/>
    <property type="match status" value="1"/>
</dbReference>
<evidence type="ECO:0000259" key="1">
    <source>
        <dbReference type="PROSITE" id="PS50995"/>
    </source>
</evidence>
<dbReference type="EMBL" id="JACBZS010000001">
    <property type="protein sequence ID" value="NYI70748.1"/>
    <property type="molecule type" value="Genomic_DNA"/>
</dbReference>
<accession>A0A7Z0D8A0</accession>
<dbReference type="InterPro" id="IPR000835">
    <property type="entry name" value="HTH_MarR-typ"/>
</dbReference>